<dbReference type="GO" id="GO:0000155">
    <property type="term" value="F:phosphorelay sensor kinase activity"/>
    <property type="evidence" value="ECO:0007669"/>
    <property type="project" value="InterPro"/>
</dbReference>
<protein>
    <recommendedName>
        <fullName evidence="2">histidine kinase</fullName>
        <ecNumber evidence="2">2.7.13.3</ecNumber>
    </recommendedName>
</protein>
<comment type="catalytic activity">
    <reaction evidence="1">
        <text>ATP + protein L-histidine = ADP + protein N-phospho-L-histidine.</text>
        <dbReference type="EC" id="2.7.13.3"/>
    </reaction>
</comment>
<sequence>MYRKLTLRQRITLAYAVLGLVLSLLFALASIYLTEDYEEIVVTEILLGQAQDYAERLQQQPDLALPRTHRLSGYLRRADGSGFVPADVADLPPGIHDVDDATDPGKHAGVFDTKAGRLTFVINLNSIEALEDYLLWFMLAVVVLGTAASGWIGWLLAGKTILPVRRLAQAVDSLPARPQATDLARLVGEDELGRLAMAIDAYQRRLLDTDAAERSFFADASHELRTPIAVVQGVAEVLLDDAEAPPPLRRRLARLERGMNELTDLINVLLGLARRSAYVAVTTDARALLQESVASILSPLEASGLRVEIDATGSLQLPHAESVLTLRGILRRLLPPAAGGVLHLQAQTGRIELRYDAIASASSSPASTGASSDQNLGLTLVGRFATHLGWHLEEVPATAAQRRIVIVLPAEESA</sequence>
<keyword evidence="9" id="KW-1185">Reference proteome</keyword>
<evidence type="ECO:0000256" key="4">
    <source>
        <dbReference type="ARBA" id="ARBA00022679"/>
    </source>
</evidence>
<dbReference type="GO" id="GO:0005886">
    <property type="term" value="C:plasma membrane"/>
    <property type="evidence" value="ECO:0007669"/>
    <property type="project" value="TreeGrafter"/>
</dbReference>
<dbReference type="AlphaFoldDB" id="A0A4R6YTY0"/>
<dbReference type="SMART" id="SM00388">
    <property type="entry name" value="HisKA"/>
    <property type="match status" value="1"/>
</dbReference>
<evidence type="ECO:0000256" key="5">
    <source>
        <dbReference type="ARBA" id="ARBA00022777"/>
    </source>
</evidence>
<comment type="caution">
    <text evidence="8">The sequence shown here is derived from an EMBL/GenBank/DDBJ whole genome shotgun (WGS) entry which is preliminary data.</text>
</comment>
<dbReference type="InterPro" id="IPR036097">
    <property type="entry name" value="HisK_dim/P_sf"/>
</dbReference>
<keyword evidence="3" id="KW-0597">Phosphoprotein</keyword>
<keyword evidence="6" id="KW-0812">Transmembrane</keyword>
<evidence type="ECO:0000256" key="3">
    <source>
        <dbReference type="ARBA" id="ARBA00022553"/>
    </source>
</evidence>
<gene>
    <name evidence="8" type="ORF">DFR29_10930</name>
</gene>
<feature type="transmembrane region" description="Helical" evidence="6">
    <location>
        <begin position="12"/>
        <end position="33"/>
    </location>
</feature>
<evidence type="ECO:0000259" key="7">
    <source>
        <dbReference type="SMART" id="SM00388"/>
    </source>
</evidence>
<keyword evidence="6" id="KW-1133">Transmembrane helix</keyword>
<dbReference type="RefSeq" id="WP_133819474.1">
    <property type="nucleotide sequence ID" value="NZ_SNZH01000009.1"/>
</dbReference>
<keyword evidence="4" id="KW-0808">Transferase</keyword>
<accession>A0A4R6YTY0</accession>
<dbReference type="EMBL" id="SNZH01000009">
    <property type="protein sequence ID" value="TDR41974.1"/>
    <property type="molecule type" value="Genomic_DNA"/>
</dbReference>
<dbReference type="CDD" id="cd00082">
    <property type="entry name" value="HisKA"/>
    <property type="match status" value="1"/>
</dbReference>
<evidence type="ECO:0000313" key="9">
    <source>
        <dbReference type="Proteomes" id="UP000295293"/>
    </source>
</evidence>
<keyword evidence="6" id="KW-0472">Membrane</keyword>
<dbReference type="Pfam" id="PF00512">
    <property type="entry name" value="HisKA"/>
    <property type="match status" value="1"/>
</dbReference>
<evidence type="ECO:0000256" key="1">
    <source>
        <dbReference type="ARBA" id="ARBA00000085"/>
    </source>
</evidence>
<dbReference type="Gene3D" id="6.10.340.10">
    <property type="match status" value="1"/>
</dbReference>
<organism evidence="8 9">
    <name type="scientific">Tahibacter aquaticus</name>
    <dbReference type="NCBI Taxonomy" id="520092"/>
    <lineage>
        <taxon>Bacteria</taxon>
        <taxon>Pseudomonadati</taxon>
        <taxon>Pseudomonadota</taxon>
        <taxon>Gammaproteobacteria</taxon>
        <taxon>Lysobacterales</taxon>
        <taxon>Rhodanobacteraceae</taxon>
        <taxon>Tahibacter</taxon>
    </lineage>
</organism>
<dbReference type="PANTHER" id="PTHR45436:SF16">
    <property type="entry name" value="HISTIDINE KINASE"/>
    <property type="match status" value="1"/>
</dbReference>
<dbReference type="OrthoDB" id="9121563at2"/>
<dbReference type="Gene3D" id="1.10.287.130">
    <property type="match status" value="1"/>
</dbReference>
<evidence type="ECO:0000256" key="2">
    <source>
        <dbReference type="ARBA" id="ARBA00012438"/>
    </source>
</evidence>
<dbReference type="EC" id="2.7.13.3" evidence="2"/>
<feature type="domain" description="Signal transduction histidine kinase dimerisation/phosphoacceptor" evidence="7">
    <location>
        <begin position="212"/>
        <end position="278"/>
    </location>
</feature>
<dbReference type="PANTHER" id="PTHR45436">
    <property type="entry name" value="SENSOR HISTIDINE KINASE YKOH"/>
    <property type="match status" value="1"/>
</dbReference>
<keyword evidence="5 8" id="KW-0418">Kinase</keyword>
<evidence type="ECO:0000313" key="8">
    <source>
        <dbReference type="EMBL" id="TDR41974.1"/>
    </source>
</evidence>
<dbReference type="SUPFAM" id="SSF47384">
    <property type="entry name" value="Homodimeric domain of signal transducing histidine kinase"/>
    <property type="match status" value="1"/>
</dbReference>
<feature type="transmembrane region" description="Helical" evidence="6">
    <location>
        <begin position="133"/>
        <end position="157"/>
    </location>
</feature>
<evidence type="ECO:0000256" key="6">
    <source>
        <dbReference type="SAM" id="Phobius"/>
    </source>
</evidence>
<proteinExistence type="predicted"/>
<dbReference type="Proteomes" id="UP000295293">
    <property type="component" value="Unassembled WGS sequence"/>
</dbReference>
<reference evidence="8 9" key="1">
    <citation type="submission" date="2019-03" db="EMBL/GenBank/DDBJ databases">
        <title>Genomic Encyclopedia of Type Strains, Phase IV (KMG-IV): sequencing the most valuable type-strain genomes for metagenomic binning, comparative biology and taxonomic classification.</title>
        <authorList>
            <person name="Goeker M."/>
        </authorList>
    </citation>
    <scope>NUCLEOTIDE SEQUENCE [LARGE SCALE GENOMIC DNA]</scope>
    <source>
        <strain evidence="8 9">DSM 21667</strain>
    </source>
</reference>
<dbReference type="InterPro" id="IPR003661">
    <property type="entry name" value="HisK_dim/P_dom"/>
</dbReference>
<dbReference type="InterPro" id="IPR050428">
    <property type="entry name" value="TCS_sensor_his_kinase"/>
</dbReference>
<name>A0A4R6YTY0_9GAMM</name>